<dbReference type="Proteomes" id="UP000663856">
    <property type="component" value="Unassembled WGS sequence"/>
</dbReference>
<gene>
    <name evidence="5" type="ORF">BYL167_LOCUS567</name>
    <name evidence="1" type="ORF">CJN711_LOCUS3558</name>
    <name evidence="6" type="ORF">GIL414_LOCUS29</name>
    <name evidence="2" type="ORF">KQP761_LOCUS30009</name>
    <name evidence="4" type="ORF">MBJ925_LOCUS31507</name>
    <name evidence="8" type="ORF">OVN521_LOCUS6351</name>
    <name evidence="7" type="ORF">SMN809_LOCUS1870</name>
    <name evidence="3" type="ORF">WKI299_LOCUS14785</name>
</gene>
<dbReference type="EMBL" id="CAJNRF010005797">
    <property type="protein sequence ID" value="CAF2074279.1"/>
    <property type="molecule type" value="Genomic_DNA"/>
</dbReference>
<dbReference type="InterPro" id="IPR027796">
    <property type="entry name" value="OTT_1508_deam-like"/>
</dbReference>
<comment type="caution">
    <text evidence="2">The sequence shown here is derived from an EMBL/GenBank/DDBJ whole genome shotgun (WGS) entry which is preliminary data.</text>
</comment>
<dbReference type="Proteomes" id="UP000663824">
    <property type="component" value="Unassembled WGS sequence"/>
</dbReference>
<organism evidence="2 9">
    <name type="scientific">Rotaria magnacalcarata</name>
    <dbReference type="NCBI Taxonomy" id="392030"/>
    <lineage>
        <taxon>Eukaryota</taxon>
        <taxon>Metazoa</taxon>
        <taxon>Spiralia</taxon>
        <taxon>Gnathifera</taxon>
        <taxon>Rotifera</taxon>
        <taxon>Eurotatoria</taxon>
        <taxon>Bdelloidea</taxon>
        <taxon>Philodinida</taxon>
        <taxon>Philodinidae</taxon>
        <taxon>Rotaria</taxon>
    </lineage>
</organism>
<dbReference type="Proteomes" id="UP000681720">
    <property type="component" value="Unassembled WGS sequence"/>
</dbReference>
<reference evidence="2" key="1">
    <citation type="submission" date="2021-02" db="EMBL/GenBank/DDBJ databases">
        <authorList>
            <person name="Nowell W R."/>
        </authorList>
    </citation>
    <scope>NUCLEOTIDE SEQUENCE</scope>
</reference>
<evidence type="ECO:0000313" key="7">
    <source>
        <dbReference type="EMBL" id="CAF3813598.1"/>
    </source>
</evidence>
<dbReference type="OrthoDB" id="2333662at2759"/>
<evidence type="ECO:0000313" key="3">
    <source>
        <dbReference type="EMBL" id="CAF2074279.1"/>
    </source>
</evidence>
<proteinExistence type="predicted"/>
<dbReference type="EMBL" id="CAJNOV010000521">
    <property type="protein sequence ID" value="CAF1026061.1"/>
    <property type="molecule type" value="Genomic_DNA"/>
</dbReference>
<dbReference type="EMBL" id="CAJOBH010000064">
    <property type="protein sequence ID" value="CAF3755496.1"/>
    <property type="molecule type" value="Genomic_DNA"/>
</dbReference>
<dbReference type="EMBL" id="CAJNOW010016610">
    <property type="protein sequence ID" value="CAF1651201.1"/>
    <property type="molecule type" value="Genomic_DNA"/>
</dbReference>
<protein>
    <submittedName>
        <fullName evidence="2">Uncharacterized protein</fullName>
    </submittedName>
</protein>
<evidence type="ECO:0000313" key="1">
    <source>
        <dbReference type="EMBL" id="CAF1026061.1"/>
    </source>
</evidence>
<name>A0A816EMA7_9BILA</name>
<dbReference type="EMBL" id="CAJOBI010000308">
    <property type="protein sequence ID" value="CAF3813598.1"/>
    <property type="molecule type" value="Genomic_DNA"/>
</dbReference>
<dbReference type="AlphaFoldDB" id="A0A816EMA7"/>
<accession>A0A816EMA7</accession>
<evidence type="ECO:0000313" key="4">
    <source>
        <dbReference type="EMBL" id="CAF2152348.1"/>
    </source>
</evidence>
<dbReference type="Proteomes" id="UP000663834">
    <property type="component" value="Unassembled WGS sequence"/>
</dbReference>
<dbReference type="EMBL" id="CAJOBG010000663">
    <property type="protein sequence ID" value="CAF3842561.1"/>
    <property type="molecule type" value="Genomic_DNA"/>
</dbReference>
<dbReference type="EMBL" id="CAJNRE010017186">
    <property type="protein sequence ID" value="CAF2152348.1"/>
    <property type="molecule type" value="Genomic_DNA"/>
</dbReference>
<keyword evidence="10" id="KW-1185">Reference proteome</keyword>
<evidence type="ECO:0000313" key="9">
    <source>
        <dbReference type="Proteomes" id="UP000663834"/>
    </source>
</evidence>
<dbReference type="Proteomes" id="UP000676336">
    <property type="component" value="Unassembled WGS sequence"/>
</dbReference>
<evidence type="ECO:0000313" key="5">
    <source>
        <dbReference type="EMBL" id="CAF3755496.1"/>
    </source>
</evidence>
<evidence type="ECO:0000313" key="8">
    <source>
        <dbReference type="EMBL" id="CAF3842561.1"/>
    </source>
</evidence>
<sequence length="413" mass="45352">MYSDEDSSDTEDEIRNKHYIYLVKYENTGLHNPIIMPHPSRAELNAIARKILDNISEINNHPGTDHEKNYDCVAVGYTANQEIYVAANVKERYRFVTTGSSRNDRIEYGELGLSEKLIEPIQHALETELNTNNQFKVTVVQQSLDENQQSTPDINARDHAEMQLLSYATEHGEEITRLGISKSACVKCEEQLEDHDIRFHNDEEGNRNPKNWAHPENVKTKKLVTMSKRRILVKYRDVDESEHNIPKTKAEARQEILKNFKQQVIPKPGCHVTAGAILDVIEDIDRQPSANAGVLKAYAGTYKKQRTARVGAYASASVAEAHASASIFGASASFLSASAHVEAGSNYSIGANASLVRAEAHAGPLGVGVGLNLNTGANLGLDGVNASFLGFGVGIGPKMSIKTPVIDVSCNIM</sequence>
<evidence type="ECO:0000313" key="10">
    <source>
        <dbReference type="Proteomes" id="UP000663866"/>
    </source>
</evidence>
<dbReference type="Proteomes" id="UP000663866">
    <property type="component" value="Unassembled WGS sequence"/>
</dbReference>
<evidence type="ECO:0000313" key="6">
    <source>
        <dbReference type="EMBL" id="CAF3780465.1"/>
    </source>
</evidence>
<dbReference type="EMBL" id="CAJOBJ010000002">
    <property type="protein sequence ID" value="CAF3780465.1"/>
    <property type="molecule type" value="Genomic_DNA"/>
</dbReference>
<dbReference type="Proteomes" id="UP000663855">
    <property type="component" value="Unassembled WGS sequence"/>
</dbReference>
<dbReference type="Proteomes" id="UP000681967">
    <property type="component" value="Unassembled WGS sequence"/>
</dbReference>
<evidence type="ECO:0000313" key="2">
    <source>
        <dbReference type="EMBL" id="CAF1651201.1"/>
    </source>
</evidence>
<dbReference type="Pfam" id="PF14441">
    <property type="entry name" value="OTT_1508_deam"/>
    <property type="match status" value="1"/>
</dbReference>